<dbReference type="OrthoDB" id="7202990at2"/>
<organism evidence="2 3">
    <name type="scientific">Stenotrophomonas maltophilia</name>
    <name type="common">Pseudomonas maltophilia</name>
    <name type="synonym">Xanthomonas maltophilia</name>
    <dbReference type="NCBI Taxonomy" id="40324"/>
    <lineage>
        <taxon>Bacteria</taxon>
        <taxon>Pseudomonadati</taxon>
        <taxon>Pseudomonadota</taxon>
        <taxon>Gammaproteobacteria</taxon>
        <taxon>Lysobacterales</taxon>
        <taxon>Lysobacteraceae</taxon>
        <taxon>Stenotrophomonas</taxon>
        <taxon>Stenotrophomonas maltophilia group</taxon>
    </lineage>
</organism>
<dbReference type="AlphaFoldDB" id="A0A246HN91"/>
<accession>A0A246HN91</accession>
<evidence type="ECO:0008006" key="4">
    <source>
        <dbReference type="Google" id="ProtNLM"/>
    </source>
</evidence>
<proteinExistence type="predicted"/>
<keyword evidence="1" id="KW-0732">Signal</keyword>
<feature type="chain" id="PRO_5012535041" description="Lipoprotein" evidence="1">
    <location>
        <begin position="22"/>
        <end position="209"/>
    </location>
</feature>
<sequence>MHGTRSLLILALSAAACPAFADGCAVDRAAMLALTPEQFDQDLQGGWRPMAEKAECQLAAADLIAAYRAQPKAAGNSTMIWHEAQLRAEAGQDARAVELMRQTYKPAPDAGGWNPYVDASIALIEKDRPALAAARAALAAVPAPPEANVKDGFFSFTMPSGEVMQVAWPPNLDVVDAFVRCFGQSYRQAYSNQACRHPDTSAAPHGSTP</sequence>
<comment type="caution">
    <text evidence="2">The sequence shown here is derived from an EMBL/GenBank/DDBJ whole genome shotgun (WGS) entry which is preliminary data.</text>
</comment>
<dbReference type="Proteomes" id="UP000198157">
    <property type="component" value="Unassembled WGS sequence"/>
</dbReference>
<evidence type="ECO:0000256" key="1">
    <source>
        <dbReference type="SAM" id="SignalP"/>
    </source>
</evidence>
<gene>
    <name evidence="2" type="ORF">CEE60_08715</name>
</gene>
<dbReference type="EMBL" id="NIVS01000020">
    <property type="protein sequence ID" value="OWQ53755.1"/>
    <property type="molecule type" value="Genomic_DNA"/>
</dbReference>
<reference evidence="2 3" key="1">
    <citation type="submission" date="2017-06" db="EMBL/GenBank/DDBJ databases">
        <authorList>
            <person name="Kim H.J."/>
            <person name="Triplett B.A."/>
        </authorList>
    </citation>
    <scope>NUCLEOTIDE SEQUENCE [LARGE SCALE GENOMIC DNA]</scope>
    <source>
        <strain evidence="2 3">13146</strain>
    </source>
</reference>
<evidence type="ECO:0000313" key="2">
    <source>
        <dbReference type="EMBL" id="OWQ53755.1"/>
    </source>
</evidence>
<dbReference type="PROSITE" id="PS51257">
    <property type="entry name" value="PROKAR_LIPOPROTEIN"/>
    <property type="match status" value="1"/>
</dbReference>
<evidence type="ECO:0000313" key="3">
    <source>
        <dbReference type="Proteomes" id="UP000198157"/>
    </source>
</evidence>
<name>A0A246HN91_STEMA</name>
<feature type="signal peptide" evidence="1">
    <location>
        <begin position="1"/>
        <end position="21"/>
    </location>
</feature>
<protein>
    <recommendedName>
        <fullName evidence="4">Lipoprotein</fullName>
    </recommendedName>
</protein>